<dbReference type="AlphaFoldDB" id="A0A6P8WFS4"/>
<keyword evidence="1" id="KW-1185">Reference proteome</keyword>
<reference evidence="2" key="1">
    <citation type="submission" date="2025-08" db="UniProtKB">
        <authorList>
            <consortium name="RefSeq"/>
        </authorList>
    </citation>
    <scope>IDENTIFICATION</scope>
    <source>
        <strain evidence="2">15112-1751.03</strain>
        <tissue evidence="2">Whole Adult</tissue>
    </source>
</reference>
<dbReference type="GeneID" id="117566780"/>
<accession>A0A6P8WFS4</accession>
<protein>
    <submittedName>
        <fullName evidence="2">Uncharacterized protein LOC117566780</fullName>
    </submittedName>
</protein>
<dbReference type="OrthoDB" id="7870248at2759"/>
<name>A0A6P8WFS4_DROAB</name>
<sequence>MNLLSLWFHLLLISMVLLLIAPAAESTFLLFACIFRLSICPFRTTTVASSG</sequence>
<organism evidence="1 2">
    <name type="scientific">Drosophila albomicans</name>
    <name type="common">Fruit fly</name>
    <dbReference type="NCBI Taxonomy" id="7291"/>
    <lineage>
        <taxon>Eukaryota</taxon>
        <taxon>Metazoa</taxon>
        <taxon>Ecdysozoa</taxon>
        <taxon>Arthropoda</taxon>
        <taxon>Hexapoda</taxon>
        <taxon>Insecta</taxon>
        <taxon>Pterygota</taxon>
        <taxon>Neoptera</taxon>
        <taxon>Endopterygota</taxon>
        <taxon>Diptera</taxon>
        <taxon>Brachycera</taxon>
        <taxon>Muscomorpha</taxon>
        <taxon>Ephydroidea</taxon>
        <taxon>Drosophilidae</taxon>
        <taxon>Drosophila</taxon>
    </lineage>
</organism>
<gene>
    <name evidence="2" type="primary">LOC117566780</name>
</gene>
<dbReference type="RefSeq" id="XP_034102214.1">
    <property type="nucleotide sequence ID" value="XM_034246323.2"/>
</dbReference>
<dbReference type="Proteomes" id="UP000515160">
    <property type="component" value="Chromosome 3"/>
</dbReference>
<evidence type="ECO:0000313" key="2">
    <source>
        <dbReference type="RefSeq" id="XP_034102214.1"/>
    </source>
</evidence>
<proteinExistence type="predicted"/>
<evidence type="ECO:0000313" key="1">
    <source>
        <dbReference type="Proteomes" id="UP000515160"/>
    </source>
</evidence>